<proteinExistence type="predicted"/>
<keyword evidence="3" id="KW-0067">ATP-binding</keyword>
<keyword evidence="2" id="KW-0547">Nucleotide-binding</keyword>
<accession>A0A219YFB7</accession>
<dbReference type="Pfam" id="PF17289">
    <property type="entry name" value="Terminase_6C"/>
    <property type="match status" value="1"/>
</dbReference>
<organism evidence="6 7">
    <name type="scientific">Ochrobactrum phage POI1126</name>
    <dbReference type="NCBI Taxonomy" id="1932118"/>
    <lineage>
        <taxon>Viruses</taxon>
        <taxon>Duplodnaviria</taxon>
        <taxon>Heunggongvirae</taxon>
        <taxon>Uroviricota</taxon>
        <taxon>Caudoviricetes</taxon>
        <taxon>Namazuvirus</taxon>
        <taxon>Namazuvirus POI1126</taxon>
    </lineage>
</organism>
<evidence type="ECO:0000256" key="2">
    <source>
        <dbReference type="ARBA" id="ARBA00022741"/>
    </source>
</evidence>
<feature type="domain" description="Terminase large subunit gp17-like C-terminal" evidence="5">
    <location>
        <begin position="332"/>
        <end position="482"/>
    </location>
</feature>
<keyword evidence="4" id="KW-0231">Viral genome packaging</keyword>
<keyword evidence="7" id="KW-1185">Reference proteome</keyword>
<dbReference type="GO" id="GO:0005524">
    <property type="term" value="F:ATP binding"/>
    <property type="evidence" value="ECO:0007669"/>
    <property type="project" value="UniProtKB-KW"/>
</dbReference>
<evidence type="ECO:0000259" key="5">
    <source>
        <dbReference type="Pfam" id="PF17289"/>
    </source>
</evidence>
<dbReference type="InterPro" id="IPR027417">
    <property type="entry name" value="P-loop_NTPase"/>
</dbReference>
<dbReference type="InterPro" id="IPR035421">
    <property type="entry name" value="Terminase_6C"/>
</dbReference>
<name>A0A219YFB7_9CAUD</name>
<keyword evidence="1" id="KW-1188">Viral release from host cell</keyword>
<evidence type="ECO:0000256" key="4">
    <source>
        <dbReference type="ARBA" id="ARBA00023219"/>
    </source>
</evidence>
<dbReference type="Proteomes" id="UP000221249">
    <property type="component" value="Segment"/>
</dbReference>
<protein>
    <submittedName>
        <fullName evidence="6">Terminase large subunit</fullName>
    </submittedName>
</protein>
<sequence length="508" mass="58524">MRGFDKLTDAERIALLADPDWRIRNLYHIRNKYGETVIFHPNDAQEEFMRKLWFRNLIPKARQRGFSTLVQLMILDACLFVLNTKAAIIAQDLELARAIRDDKIMFAYDRLPDFVLRNVPLVVDNAKRLEWKNGSEMIIGTTARGRTLSWLHVSEYGEICAKNPEHAKEIQSGALPAAEYGTIIIEATAQGADGDFTTKVMQAKAVAESGRQLTRKDYRLHFASWWDAPEYEVEDPEHITISPKDHAYFDRMEGLIGREISLNKRAWYVQQRDVEFSGDQEMMWSQFPTTLEEAFQQSTEGKFLADQLSLARRQGRIGVFKHDPSKPVYTFWDIGTDDDTAIWFMQINGNMFHFIDFYECNGEAPAFYAREVLSKPYNYAAHYLPHDGAHRRIGTFSLDTYADMLAELGLRNIEIVPVTPDKVLAINLLRTEFSRYVFDEENCKNGINHLEKYQKQWNARHGVWTSYPAQNGHQHAADAIMQKAQLGDAIFANKQQRPNRARRGGMAV</sequence>
<gene>
    <name evidence="6" type="ORF">POI1126_02</name>
</gene>
<evidence type="ECO:0000313" key="7">
    <source>
        <dbReference type="Proteomes" id="UP000221249"/>
    </source>
</evidence>
<evidence type="ECO:0000256" key="1">
    <source>
        <dbReference type="ARBA" id="ARBA00022612"/>
    </source>
</evidence>
<reference evidence="6 7" key="1">
    <citation type="journal article" date="2017" name="Front. Microbiol.">
        <title>Prevalence, Host Range, and Comparative Genomic Analysis of Temperate Ochrobactrum Phages.</title>
        <authorList>
            <person name="Jackel C."/>
            <person name="Hertwig S."/>
            <person name="Scholz H.C."/>
            <person name="Nockler K."/>
            <person name="Reetz J."/>
            <person name="Hammerl J.A."/>
        </authorList>
    </citation>
    <scope>NUCLEOTIDE SEQUENCE [LARGE SCALE GENOMIC DNA]</scope>
</reference>
<evidence type="ECO:0000256" key="3">
    <source>
        <dbReference type="ARBA" id="ARBA00022840"/>
    </source>
</evidence>
<dbReference type="EMBL" id="KY417925">
    <property type="protein sequence ID" value="APU92930.1"/>
    <property type="molecule type" value="Genomic_DNA"/>
</dbReference>
<evidence type="ECO:0000313" key="6">
    <source>
        <dbReference type="EMBL" id="APU92930.1"/>
    </source>
</evidence>
<dbReference type="Gene3D" id="3.40.50.300">
    <property type="entry name" value="P-loop containing nucleotide triphosphate hydrolases"/>
    <property type="match status" value="1"/>
</dbReference>
<dbReference type="Gene3D" id="3.30.420.280">
    <property type="match status" value="1"/>
</dbReference>